<feature type="compositionally biased region" description="Low complexity" evidence="8">
    <location>
        <begin position="688"/>
        <end position="713"/>
    </location>
</feature>
<name>A0A556TJQ7_BAGYA</name>
<accession>A0A556TJQ7</accession>
<feature type="compositionally biased region" description="Basic and acidic residues" evidence="8">
    <location>
        <begin position="992"/>
        <end position="1006"/>
    </location>
</feature>
<keyword evidence="2 7" id="KW-0963">Cytoplasm</keyword>
<dbReference type="GO" id="GO:0005874">
    <property type="term" value="C:microtubule"/>
    <property type="evidence" value="ECO:0007669"/>
    <property type="project" value="UniProtKB-KW"/>
</dbReference>
<evidence type="ECO:0000256" key="5">
    <source>
        <dbReference type="ARBA" id="ARBA00022737"/>
    </source>
</evidence>
<feature type="compositionally biased region" description="Basic and acidic residues" evidence="8">
    <location>
        <begin position="796"/>
        <end position="806"/>
    </location>
</feature>
<sequence length="1165" mass="124149">MSSLSNQQPASPFSEYSELCKASSLSTPLATQGWDWQHGDIGTPRNFAGTPQALGLTDEDKLCFFDPQAAMSKESELQVPGRSAIPGSMSLSSVGESLESPLSSSLSPASPGKFTASLESTGNSGGMPTFPLSGLSSQNIDVFCPFESLKSATVAECNASSHGLSPEPTPKIGAFQAPPNCCVIGVVTDNYLDGGDEGVGGRPAADGSSNESEEEGEDPAPCFMGRAEQQRKAMRRAMSECSHLSVPASIQLPDKYPSGGMLDELNLPVGGPRRPHTGGMKRSLTVADDQPPTPPPTLYAPGTRNGTEMTLQFAPFPSLKSNRSFPLSPMENVPEGSVVDKDQGVLVPVPITNRVLNGSSVSTEGSVSLFPVLEAVTEKIQPGVEKNETHDVFSKVDKMDKVEKTDKIEQVAKVEEINIKDEKEKKDSSEKQETMNKVDATPVDNKSDKPDQTKQLDEPEKMLIPEKTDTDKQTDKLEQVTIIPAKKANEGKIDVFPEMDKEVEVGKVKNTEKDVLKAETSKVEVDKMNKSVDEKIDQKLDGKSEDHKADQEKLIEKPCEKIEKDKVEKEDLDHKQEKDKAEKKVVLLDKVVTPKTDAIEDTKLPEKQEKQEKTDKAGTAVKKEPSAKVEKEEKAEKVKKTALKPVAANGTRSTPGKDIPSPEKKTKPATTTTKQSMTKPRPSTVSNTATASKRPAPAPTSTTTTSAALSKKAPVPKAPTSMTGTKRPALAASRLSTTSTVPNEVKSTTATDSSVPKSHAAPSRSTTSKNGTATTTTGKTTTSNAATVRRSLATKTENKTGEEKKPSTLKTTDSSKPKTTRPSTVTSSTTSRTRPAKLTTTTNITTSTVPEKKPPVPRAPRVSSTASTTTRTSSRPATAPASDAKNVRSKIGSTDNIKHQPGGGKVTVSQSRTDALSQSSHSKEASQGKVQIVSKKVDYSHVTSRLGSKDNIKHVPGGGNVQILNRKVDLSKVTSKCGSKSNIKHKPGGGDIKIESHKINFKDKAQSKVGSLDNVSHTPGGGNIKAEGQQETVEGSGAPSKGPASPAQENGLKEGTACGGEALRDPQGLDSLIPETSKFVILLQPSPSEIESFKLNFRENARSRTDHGADIITWPVVDDSPAHPLRNSVSYNDSLVTAHLPRSATTPALLLASQDQEGDADSLRT</sequence>
<feature type="region of interest" description="Disordered" evidence="8">
    <location>
        <begin position="194"/>
        <end position="223"/>
    </location>
</feature>
<keyword evidence="10" id="KW-1185">Reference proteome</keyword>
<feature type="compositionally biased region" description="Basic and acidic residues" evidence="8">
    <location>
        <begin position="406"/>
        <end position="436"/>
    </location>
</feature>
<dbReference type="InterPro" id="IPR027324">
    <property type="entry name" value="MAP2/MAP4/Tau"/>
</dbReference>
<evidence type="ECO:0000256" key="3">
    <source>
        <dbReference type="ARBA" id="ARBA00022553"/>
    </source>
</evidence>
<dbReference type="InterPro" id="IPR001084">
    <property type="entry name" value="MAP_tubulin-bd_rpt"/>
</dbReference>
<dbReference type="GO" id="GO:0031175">
    <property type="term" value="P:neuron projection development"/>
    <property type="evidence" value="ECO:0007669"/>
    <property type="project" value="TreeGrafter"/>
</dbReference>
<protein>
    <recommendedName>
        <fullName evidence="7">Microtubule-associated protein</fullName>
    </recommendedName>
</protein>
<evidence type="ECO:0000256" key="6">
    <source>
        <dbReference type="ARBA" id="ARBA00023212"/>
    </source>
</evidence>
<comment type="caution">
    <text evidence="9">The sequence shown here is derived from an EMBL/GenBank/DDBJ whole genome shotgun (WGS) entry which is preliminary data.</text>
</comment>
<evidence type="ECO:0000256" key="1">
    <source>
        <dbReference type="ARBA" id="ARBA00004245"/>
    </source>
</evidence>
<feature type="compositionally biased region" description="Polar residues" evidence="8">
    <location>
        <begin position="734"/>
        <end position="756"/>
    </location>
</feature>
<dbReference type="Proteomes" id="UP000319801">
    <property type="component" value="Unassembled WGS sequence"/>
</dbReference>
<feature type="compositionally biased region" description="Low complexity" evidence="8">
    <location>
        <begin position="765"/>
        <end position="787"/>
    </location>
</feature>
<feature type="compositionally biased region" description="Basic and acidic residues" evidence="8">
    <location>
        <begin position="445"/>
        <end position="477"/>
    </location>
</feature>
<dbReference type="EMBL" id="VCAZ01000003">
    <property type="protein sequence ID" value="TSK16078.1"/>
    <property type="molecule type" value="Genomic_DNA"/>
</dbReference>
<feature type="region of interest" description="Disordered" evidence="8">
    <location>
        <begin position="406"/>
        <end position="477"/>
    </location>
</feature>
<dbReference type="GO" id="GO:0043005">
    <property type="term" value="C:neuron projection"/>
    <property type="evidence" value="ECO:0007669"/>
    <property type="project" value="TreeGrafter"/>
</dbReference>
<dbReference type="OrthoDB" id="9378527at2759"/>
<evidence type="ECO:0000313" key="10">
    <source>
        <dbReference type="Proteomes" id="UP000319801"/>
    </source>
</evidence>
<dbReference type="PANTHER" id="PTHR11501:SF16">
    <property type="entry name" value="MICROTUBULE-ASSOCIATED PROTEIN 4"/>
    <property type="match status" value="1"/>
</dbReference>
<dbReference type="PROSITE" id="PS51491">
    <property type="entry name" value="TAU_MAP_2"/>
    <property type="match status" value="4"/>
</dbReference>
<feature type="compositionally biased region" description="Low complexity" evidence="8">
    <location>
        <begin position="859"/>
        <end position="884"/>
    </location>
</feature>
<gene>
    <name evidence="9" type="ORF">Baya_0949</name>
</gene>
<feature type="compositionally biased region" description="Basic and acidic residues" evidence="8">
    <location>
        <begin position="536"/>
        <end position="587"/>
    </location>
</feature>
<keyword evidence="3" id="KW-0597">Phosphoprotein</keyword>
<dbReference type="Pfam" id="PF00418">
    <property type="entry name" value="Tubulin-binding"/>
    <property type="match status" value="4"/>
</dbReference>
<feature type="compositionally biased region" description="Low complexity" evidence="8">
    <location>
        <begin position="86"/>
        <end position="112"/>
    </location>
</feature>
<dbReference type="PANTHER" id="PTHR11501">
    <property type="entry name" value="MICROTUBULE-ASSOCIATED PROTEIN"/>
    <property type="match status" value="1"/>
</dbReference>
<feature type="region of interest" description="Disordered" evidence="8">
    <location>
        <begin position="75"/>
        <end position="113"/>
    </location>
</feature>
<dbReference type="GO" id="GO:0008017">
    <property type="term" value="F:microtubule binding"/>
    <property type="evidence" value="ECO:0007669"/>
    <property type="project" value="InterPro"/>
</dbReference>
<comment type="subcellular location">
    <subcellularLocation>
        <location evidence="1 7">Cytoplasm</location>
        <location evidence="1 7">Cytoskeleton</location>
    </subcellularLocation>
</comment>
<evidence type="ECO:0000256" key="2">
    <source>
        <dbReference type="ARBA" id="ARBA00022490"/>
    </source>
</evidence>
<dbReference type="AlphaFoldDB" id="A0A556TJQ7"/>
<feature type="region of interest" description="Disordered" evidence="8">
    <location>
        <begin position="974"/>
        <end position="1070"/>
    </location>
</feature>
<feature type="compositionally biased region" description="Low complexity" evidence="8">
    <location>
        <begin position="820"/>
        <end position="848"/>
    </location>
</feature>
<keyword evidence="4 7" id="KW-0493">Microtubule</keyword>
<evidence type="ECO:0000256" key="7">
    <source>
        <dbReference type="RuleBase" id="RU000686"/>
    </source>
</evidence>
<dbReference type="PROSITE" id="PS00229">
    <property type="entry name" value="TAU_MAP_1"/>
    <property type="match status" value="3"/>
</dbReference>
<proteinExistence type="predicted"/>
<evidence type="ECO:0000256" key="8">
    <source>
        <dbReference type="SAM" id="MobiDB-lite"/>
    </source>
</evidence>
<reference evidence="9 10" key="1">
    <citation type="journal article" date="2019" name="Genome Biol. Evol.">
        <title>Whole-Genome Sequencing of the Giant Devil Catfish, Bagarius yarrelli.</title>
        <authorList>
            <person name="Jiang W."/>
            <person name="Lv Y."/>
            <person name="Cheng L."/>
            <person name="Yang K."/>
            <person name="Chao B."/>
            <person name="Wang X."/>
            <person name="Li Y."/>
            <person name="Pan X."/>
            <person name="You X."/>
            <person name="Zhang Y."/>
            <person name="Yang J."/>
            <person name="Li J."/>
            <person name="Zhang X."/>
            <person name="Liu S."/>
            <person name="Sun C."/>
            <person name="Yang J."/>
            <person name="Shi Q."/>
        </authorList>
    </citation>
    <scope>NUCLEOTIDE SEQUENCE [LARGE SCALE GENOMIC DNA]</scope>
    <source>
        <strain evidence="9">JWS20170419001</strain>
        <tissue evidence="9">Muscle</tissue>
    </source>
</reference>
<keyword evidence="5" id="KW-0677">Repeat</keyword>
<organism evidence="9 10">
    <name type="scientific">Bagarius yarrelli</name>
    <name type="common">Goonch</name>
    <name type="synonym">Bagrus yarrelli</name>
    <dbReference type="NCBI Taxonomy" id="175774"/>
    <lineage>
        <taxon>Eukaryota</taxon>
        <taxon>Metazoa</taxon>
        <taxon>Chordata</taxon>
        <taxon>Craniata</taxon>
        <taxon>Vertebrata</taxon>
        <taxon>Euteleostomi</taxon>
        <taxon>Actinopterygii</taxon>
        <taxon>Neopterygii</taxon>
        <taxon>Teleostei</taxon>
        <taxon>Ostariophysi</taxon>
        <taxon>Siluriformes</taxon>
        <taxon>Sisoridae</taxon>
        <taxon>Sisorinae</taxon>
        <taxon>Bagarius</taxon>
    </lineage>
</organism>
<dbReference type="GO" id="GO:0000226">
    <property type="term" value="P:microtubule cytoskeleton organization"/>
    <property type="evidence" value="ECO:0007669"/>
    <property type="project" value="TreeGrafter"/>
</dbReference>
<feature type="region of interest" description="Disordered" evidence="8">
    <location>
        <begin position="536"/>
        <end position="931"/>
    </location>
</feature>
<feature type="compositionally biased region" description="Low complexity" evidence="8">
    <location>
        <begin position="668"/>
        <end position="679"/>
    </location>
</feature>
<keyword evidence="6 7" id="KW-0206">Cytoskeleton</keyword>
<feature type="compositionally biased region" description="Polar residues" evidence="8">
    <location>
        <begin position="907"/>
        <end position="920"/>
    </location>
</feature>
<feature type="compositionally biased region" description="Basic and acidic residues" evidence="8">
    <location>
        <begin position="597"/>
        <end position="639"/>
    </location>
</feature>
<evidence type="ECO:0000256" key="4">
    <source>
        <dbReference type="ARBA" id="ARBA00022701"/>
    </source>
</evidence>
<evidence type="ECO:0000313" key="9">
    <source>
        <dbReference type="EMBL" id="TSK16078.1"/>
    </source>
</evidence>